<dbReference type="GeneID" id="59287030"/>
<evidence type="ECO:0000256" key="1">
    <source>
        <dbReference type="SAM" id="MobiDB-lite"/>
    </source>
</evidence>
<sequence>MALDRVGLGDEKSFGKIIWTSKDLSDKKHDLQQASTPGALASNSVKRVREVTRAAFGIYGDQHHLVDAIKKLTELDGVSFPVATLILVEYNPVNIPYFTNACTDGCGKTTQGTGFGIGTSTIPFLISHRKIRGTFKQQNGAESHNTRCGKSRTSNQRASTSEKGFADDRAS</sequence>
<dbReference type="EMBL" id="JACCJC010000018">
    <property type="protein sequence ID" value="KAF6236585.1"/>
    <property type="molecule type" value="Genomic_DNA"/>
</dbReference>
<dbReference type="AlphaFoldDB" id="A0A8H6L5S3"/>
<proteinExistence type="predicted"/>
<accession>A0A8H6L5S3</accession>
<dbReference type="OrthoDB" id="8249012at2759"/>
<feature type="region of interest" description="Disordered" evidence="1">
    <location>
        <begin position="137"/>
        <end position="171"/>
    </location>
</feature>
<comment type="caution">
    <text evidence="2">The sequence shown here is derived from an EMBL/GenBank/DDBJ whole genome shotgun (WGS) entry which is preliminary data.</text>
</comment>
<protein>
    <submittedName>
        <fullName evidence="2">Uncharacterized protein</fullName>
    </submittedName>
</protein>
<evidence type="ECO:0000313" key="2">
    <source>
        <dbReference type="EMBL" id="KAF6236585.1"/>
    </source>
</evidence>
<dbReference type="Proteomes" id="UP000578531">
    <property type="component" value="Unassembled WGS sequence"/>
</dbReference>
<gene>
    <name evidence="2" type="ORF">HO173_005366</name>
</gene>
<feature type="compositionally biased region" description="Polar residues" evidence="1">
    <location>
        <begin position="137"/>
        <end position="162"/>
    </location>
</feature>
<name>A0A8H6L5S3_9LECA</name>
<organism evidence="2 3">
    <name type="scientific">Letharia columbiana</name>
    <dbReference type="NCBI Taxonomy" id="112416"/>
    <lineage>
        <taxon>Eukaryota</taxon>
        <taxon>Fungi</taxon>
        <taxon>Dikarya</taxon>
        <taxon>Ascomycota</taxon>
        <taxon>Pezizomycotina</taxon>
        <taxon>Lecanoromycetes</taxon>
        <taxon>OSLEUM clade</taxon>
        <taxon>Lecanoromycetidae</taxon>
        <taxon>Lecanorales</taxon>
        <taxon>Lecanorineae</taxon>
        <taxon>Parmeliaceae</taxon>
        <taxon>Letharia</taxon>
    </lineage>
</organism>
<evidence type="ECO:0000313" key="3">
    <source>
        <dbReference type="Proteomes" id="UP000578531"/>
    </source>
</evidence>
<reference evidence="2 3" key="1">
    <citation type="journal article" date="2020" name="Genomics">
        <title>Complete, high-quality genomes from long-read metagenomic sequencing of two wolf lichen thalli reveals enigmatic genome architecture.</title>
        <authorList>
            <person name="McKenzie S.K."/>
            <person name="Walston R.F."/>
            <person name="Allen J.L."/>
        </authorList>
    </citation>
    <scope>NUCLEOTIDE SEQUENCE [LARGE SCALE GENOMIC DNA]</scope>
    <source>
        <strain evidence="2">WasteWater2</strain>
    </source>
</reference>
<keyword evidence="3" id="KW-1185">Reference proteome</keyword>
<dbReference type="RefSeq" id="XP_037165924.1">
    <property type="nucleotide sequence ID" value="XM_037307284.1"/>
</dbReference>